<reference evidence="1 2" key="1">
    <citation type="journal article" date="2015" name="Infect. Genet. Evol.">
        <title>Genomic sequences of six botulinum neurotoxin-producing strains representing three clostridial species illustrate the mobility and diversity of botulinum neurotoxin genes.</title>
        <authorList>
            <person name="Smith T.J."/>
            <person name="Hill K.K."/>
            <person name="Xie G."/>
            <person name="Foley B.T."/>
            <person name="Williamson C.H."/>
            <person name="Foster J.T."/>
            <person name="Johnson S.L."/>
            <person name="Chertkov O."/>
            <person name="Teshima H."/>
            <person name="Gibbons H.S."/>
            <person name="Johnsky L.A."/>
            <person name="Karavis M.A."/>
            <person name="Smith L.A."/>
        </authorList>
    </citation>
    <scope>NUCLEOTIDE SEQUENCE [LARGE SCALE GENOMIC DNA]</scope>
    <source>
        <strain evidence="1 2">CDC 2741</strain>
    </source>
</reference>
<accession>A0A0C1TZF9</accession>
<comment type="caution">
    <text evidence="1">The sequence shown here is derived from an EMBL/GenBank/DDBJ whole genome shotgun (WGS) entry which is preliminary data.</text>
</comment>
<dbReference type="InterPro" id="IPR027417">
    <property type="entry name" value="P-loop_NTPase"/>
</dbReference>
<proteinExistence type="predicted"/>
<organism evidence="1 2">
    <name type="scientific">Clostridium argentinense CDC 2741</name>
    <dbReference type="NCBI Taxonomy" id="1418104"/>
    <lineage>
        <taxon>Bacteria</taxon>
        <taxon>Bacillati</taxon>
        <taxon>Bacillota</taxon>
        <taxon>Clostridia</taxon>
        <taxon>Eubacteriales</taxon>
        <taxon>Clostridiaceae</taxon>
        <taxon>Clostridium</taxon>
    </lineage>
</organism>
<evidence type="ECO:0000313" key="2">
    <source>
        <dbReference type="Proteomes" id="UP000031366"/>
    </source>
</evidence>
<dbReference type="Proteomes" id="UP000031366">
    <property type="component" value="Unassembled WGS sequence"/>
</dbReference>
<dbReference type="RefSeq" id="WP_039635648.1">
    <property type="nucleotide sequence ID" value="NZ_AYSO01000020.1"/>
</dbReference>
<dbReference type="Gene3D" id="3.40.50.300">
    <property type="entry name" value="P-loop containing nucleotide triphosphate hydrolases"/>
    <property type="match status" value="1"/>
</dbReference>
<keyword evidence="2" id="KW-1185">Reference proteome</keyword>
<name>A0A0C1TZF9_9CLOT</name>
<gene>
    <name evidence="1" type="ORF">U732_45</name>
</gene>
<evidence type="ECO:0000313" key="1">
    <source>
        <dbReference type="EMBL" id="KIE44678.1"/>
    </source>
</evidence>
<sequence length="233" mass="27077">MNYVFLGADRTGKSSTMLALAKILANVDKKVLVIDTTQSQGVYSFFDYNFDIEVKNPLDEGKTIVRENFEIVFSNMESEFEFEKLNKYNFSKYDYVFIEGDKNLPPHLVNTAHIILFQDFDKHTLLKNKIILKKFKIDANKLTVIFNNMLDDVKLKDHFLDELFAEIKLNISGLNEIFEIPFEEVDIVNTIENKTDGYLDLKAYSNCYKSAIYEIVNSIEEIDKKTFKKILGK</sequence>
<dbReference type="AlphaFoldDB" id="A0A0C1TZF9"/>
<dbReference type="EMBL" id="AYSO01000020">
    <property type="protein sequence ID" value="KIE44678.1"/>
    <property type="molecule type" value="Genomic_DNA"/>
</dbReference>
<protein>
    <submittedName>
        <fullName evidence="1">CobQ/CobB/MinD/ParA nucleotide binding domain protein</fullName>
    </submittedName>
</protein>
<dbReference type="SUPFAM" id="SSF52540">
    <property type="entry name" value="P-loop containing nucleoside triphosphate hydrolases"/>
    <property type="match status" value="1"/>
</dbReference>